<comment type="caution">
    <text evidence="3">The sequence shown here is derived from an EMBL/GenBank/DDBJ whole genome shotgun (WGS) entry which is preliminary data.</text>
</comment>
<dbReference type="Proteomes" id="UP001146793">
    <property type="component" value="Unassembled WGS sequence"/>
</dbReference>
<dbReference type="SUPFAM" id="SSF54695">
    <property type="entry name" value="POZ domain"/>
    <property type="match status" value="1"/>
</dbReference>
<dbReference type="PANTHER" id="PTHR46965">
    <property type="entry name" value="BTB/POZ DOMAIN-CONTAINING PROTEIN 19"/>
    <property type="match status" value="1"/>
</dbReference>
<dbReference type="InterPro" id="IPR029062">
    <property type="entry name" value="Class_I_gatase-like"/>
</dbReference>
<reference evidence="3" key="1">
    <citation type="submission" date="2022-08" db="EMBL/GenBank/DDBJ databases">
        <title>Novel sulphate-reducing endosymbionts in the free-living metamonad Anaeramoeba.</title>
        <authorList>
            <person name="Jerlstrom-Hultqvist J."/>
            <person name="Cepicka I."/>
            <person name="Gallot-Lavallee L."/>
            <person name="Salas-Leiva D."/>
            <person name="Curtis B.A."/>
            <person name="Zahonova K."/>
            <person name="Pipaliya S."/>
            <person name="Dacks J."/>
            <person name="Roger A.J."/>
        </authorList>
    </citation>
    <scope>NUCLEOTIDE SEQUENCE</scope>
    <source>
        <strain evidence="3">Busselton2</strain>
    </source>
</reference>
<name>A0AAV7ZBA3_9EUKA</name>
<dbReference type="PANTHER" id="PTHR46965:SF1">
    <property type="entry name" value="BTB_POZ DOMAIN-CONTAINING PROTEIN 19"/>
    <property type="match status" value="1"/>
</dbReference>
<evidence type="ECO:0000256" key="1">
    <source>
        <dbReference type="SAM" id="MobiDB-lite"/>
    </source>
</evidence>
<dbReference type="EMBL" id="JANTQA010000032">
    <property type="protein sequence ID" value="KAJ3439169.1"/>
    <property type="molecule type" value="Genomic_DNA"/>
</dbReference>
<dbReference type="CDD" id="cd18186">
    <property type="entry name" value="BTB_POZ_ZBTB_KLHL-like"/>
    <property type="match status" value="1"/>
</dbReference>
<sequence>MFEYKLFGNLINCKELANVEFLVGNRCKKLYAHKLILSMRSKFFKQILYPCGWEQSSVQIVQITLSDIAFESFEVILNYLYTNEIALNFDSFWDVLLGSQKFELPKLYQLCLRWFQNRVNETNFICHFLKAYQIKNKDVLDIMFIYFEKNFPYLIQSKKFFNQLDLEMFKVFVQKINQINSSSEMKEIIWIRFIEFIICYFNKSRQCTSKEIVRAIEDLLVTPKFVVNKNLQLVDTELERLISHNFVELVNCPRFSHDDLKVNEKGNECKNENEKQCKNETTGNEINIRKFESGEKKIQIQNSLKSNEEKKSLSLISVINLQKRFGTPKKIKVVKIRKKKRHNNKYTNNNRIRLACTILENKSSKNKNQQHTQQQQQQQKQQQQQQKQGADLIKDHFSDQSLMSSLKQNTPLRHPIFPNLSVNAQMLKVLLVSTDQLESHLEDVKKSLLVKGNIRCIHTFHACDSTPSYEHLKKYDSVFLFSSINAFQNSKKLGDSLAKFVDNGGGLVMSTYRCLFKRPKKYKGAELKGRIVSKGYLPIKKGVLKDKRSSLGEILIKNHPTMDGIKKFDGGMLSYRIKFNKSHLKSNSNLVSNRELNNLKNQKKCYSIIVAKWSDGNPLIFYNYSPNMKGKIVYLNFWPISGEVYGYKGKYNYWQNKYDGRKIIANAIHFSALKEEVF</sequence>
<dbReference type="Gene3D" id="3.30.710.10">
    <property type="entry name" value="Potassium Channel Kv1.1, Chain A"/>
    <property type="match status" value="1"/>
</dbReference>
<dbReference type="InterPro" id="IPR000210">
    <property type="entry name" value="BTB/POZ_dom"/>
</dbReference>
<organism evidence="3 4">
    <name type="scientific">Anaeramoeba flamelloides</name>
    <dbReference type="NCBI Taxonomy" id="1746091"/>
    <lineage>
        <taxon>Eukaryota</taxon>
        <taxon>Metamonada</taxon>
        <taxon>Anaeramoebidae</taxon>
        <taxon>Anaeramoeba</taxon>
    </lineage>
</organism>
<gene>
    <name evidence="3" type="ORF">M0812_15191</name>
</gene>
<feature type="region of interest" description="Disordered" evidence="1">
    <location>
        <begin position="364"/>
        <end position="391"/>
    </location>
</feature>
<dbReference type="PROSITE" id="PS50097">
    <property type="entry name" value="BTB"/>
    <property type="match status" value="1"/>
</dbReference>
<evidence type="ECO:0000259" key="2">
    <source>
        <dbReference type="PROSITE" id="PS50097"/>
    </source>
</evidence>
<evidence type="ECO:0000313" key="3">
    <source>
        <dbReference type="EMBL" id="KAJ3439169.1"/>
    </source>
</evidence>
<dbReference type="InterPro" id="IPR042846">
    <property type="entry name" value="BTBD19"/>
</dbReference>
<dbReference type="AlphaFoldDB" id="A0AAV7ZBA3"/>
<dbReference type="SUPFAM" id="SSF52317">
    <property type="entry name" value="Class I glutamine amidotransferase-like"/>
    <property type="match status" value="1"/>
</dbReference>
<dbReference type="SMART" id="SM00225">
    <property type="entry name" value="BTB"/>
    <property type="match status" value="1"/>
</dbReference>
<dbReference type="Pfam" id="PF00651">
    <property type="entry name" value="BTB"/>
    <property type="match status" value="1"/>
</dbReference>
<feature type="compositionally biased region" description="Low complexity" evidence="1">
    <location>
        <begin position="369"/>
        <end position="388"/>
    </location>
</feature>
<dbReference type="InterPro" id="IPR011333">
    <property type="entry name" value="SKP1/BTB/POZ_sf"/>
</dbReference>
<accession>A0AAV7ZBA3</accession>
<evidence type="ECO:0000313" key="4">
    <source>
        <dbReference type="Proteomes" id="UP001146793"/>
    </source>
</evidence>
<protein>
    <submittedName>
        <fullName evidence="3">Btb/poz domain-containing protein</fullName>
    </submittedName>
</protein>
<proteinExistence type="predicted"/>
<feature type="domain" description="BTB" evidence="2">
    <location>
        <begin position="17"/>
        <end position="89"/>
    </location>
</feature>